<dbReference type="EMBL" id="UOEC01000195">
    <property type="protein sequence ID" value="VAW02103.1"/>
    <property type="molecule type" value="Genomic_DNA"/>
</dbReference>
<feature type="domain" description="NAD-dependent epimerase/dehydratase" evidence="1">
    <location>
        <begin position="8"/>
        <end position="206"/>
    </location>
</feature>
<protein>
    <submittedName>
        <fullName evidence="2">NAD-dependent epimerase/dehydratase</fullName>
    </submittedName>
</protein>
<dbReference type="Pfam" id="PF01370">
    <property type="entry name" value="Epimerase"/>
    <property type="match status" value="1"/>
</dbReference>
<evidence type="ECO:0000313" key="2">
    <source>
        <dbReference type="EMBL" id="VAW02103.1"/>
    </source>
</evidence>
<proteinExistence type="predicted"/>
<gene>
    <name evidence="2" type="ORF">MNBD_ALPHA08-1143</name>
</gene>
<dbReference type="InterPro" id="IPR036291">
    <property type="entry name" value="NAD(P)-bd_dom_sf"/>
</dbReference>
<organism evidence="2">
    <name type="scientific">hydrothermal vent metagenome</name>
    <dbReference type="NCBI Taxonomy" id="652676"/>
    <lineage>
        <taxon>unclassified sequences</taxon>
        <taxon>metagenomes</taxon>
        <taxon>ecological metagenomes</taxon>
    </lineage>
</organism>
<dbReference type="AlphaFoldDB" id="A0A3B0SDI1"/>
<dbReference type="CDD" id="cd05271">
    <property type="entry name" value="NDUFA9_like_SDR_a"/>
    <property type="match status" value="1"/>
</dbReference>
<reference evidence="2" key="1">
    <citation type="submission" date="2018-06" db="EMBL/GenBank/DDBJ databases">
        <authorList>
            <person name="Zhirakovskaya E."/>
        </authorList>
    </citation>
    <scope>NUCLEOTIDE SEQUENCE</scope>
</reference>
<evidence type="ECO:0000259" key="1">
    <source>
        <dbReference type="Pfam" id="PF01370"/>
    </source>
</evidence>
<dbReference type="SUPFAM" id="SSF51735">
    <property type="entry name" value="NAD(P)-binding Rossmann-fold domains"/>
    <property type="match status" value="1"/>
</dbReference>
<dbReference type="PANTHER" id="PTHR12126:SF11">
    <property type="entry name" value="NADH DEHYDROGENASE [UBIQUINONE] 1 ALPHA SUBCOMPLEX SUBUNIT 9, MITOCHONDRIAL"/>
    <property type="match status" value="1"/>
</dbReference>
<dbReference type="GO" id="GO:0044877">
    <property type="term" value="F:protein-containing complex binding"/>
    <property type="evidence" value="ECO:0007669"/>
    <property type="project" value="TreeGrafter"/>
</dbReference>
<dbReference type="Gene3D" id="3.40.50.720">
    <property type="entry name" value="NAD(P)-binding Rossmann-like Domain"/>
    <property type="match status" value="1"/>
</dbReference>
<sequence length="324" mass="34923">MQANRQLITIIGGSGFVGRHLVQNLATQGYRIRIGVRRPDLTGHLQPLGGVGQIMPVQANVRYPASLASACQGADIVINLTGILASSGAQSFEAVHEAGAGAVAKAAKEAGAQKMVHMSAIGADRDSSSAYGRSKAMGEENVKSAFKRATIIRPSIVFGPEDGFFNKFADMARFSPVLPLIGGGETKFQPVFVGDVARAFSEVVNSDRFDGKTLELGGPEIFSFRQLLEFILQVTERKRILAPIPWFAARAMGSVFGRLPYSLITRDQVAMLETDNVVSKRAQKQGRTLEGMGIKPETIAAHVPSYLFRYKKFGQFTESGNSSI</sequence>
<name>A0A3B0SDI1_9ZZZZ</name>
<dbReference type="PANTHER" id="PTHR12126">
    <property type="entry name" value="NADH-UBIQUINONE OXIDOREDUCTASE 39 KDA SUBUNIT-RELATED"/>
    <property type="match status" value="1"/>
</dbReference>
<accession>A0A3B0SDI1</accession>
<dbReference type="InterPro" id="IPR051207">
    <property type="entry name" value="ComplexI_NDUFA9_subunit"/>
</dbReference>
<dbReference type="InterPro" id="IPR001509">
    <property type="entry name" value="Epimerase_deHydtase"/>
</dbReference>
<dbReference type="FunFam" id="3.40.50.720:FF:000702">
    <property type="entry name" value="NADH dehydrogenase (Ubiquinone)"/>
    <property type="match status" value="1"/>
</dbReference>